<dbReference type="EMBL" id="JACHHY010000030">
    <property type="protein sequence ID" value="MBB5020289.1"/>
    <property type="molecule type" value="Genomic_DNA"/>
</dbReference>
<protein>
    <submittedName>
        <fullName evidence="2">Tetratricopeptide (TPR) repeat protein</fullName>
    </submittedName>
</protein>
<keyword evidence="3" id="KW-1185">Reference proteome</keyword>
<name>A0A840MT79_9PROT</name>
<sequence>MDALDVFDMEELMALAQRDLNSDRLDAALAKLKRVLAMEGPIPVMALSMVARLYAQLGLLERALDYFTQYLSHRPGALEETFQLGMVHYDLGQPREAGQYWQVVLEQAPAHPPALFYSALLASQAGDLSQANTWLDKLIANVAPDNLYVLRANELRDQVNHQVALLNQLGDEPTLPN</sequence>
<evidence type="ECO:0000313" key="3">
    <source>
        <dbReference type="Proteomes" id="UP000575898"/>
    </source>
</evidence>
<dbReference type="InterPro" id="IPR011990">
    <property type="entry name" value="TPR-like_helical_dom_sf"/>
</dbReference>
<dbReference type="Pfam" id="PF13432">
    <property type="entry name" value="TPR_16"/>
    <property type="match status" value="2"/>
</dbReference>
<keyword evidence="1" id="KW-0802">TPR repeat</keyword>
<dbReference type="AlphaFoldDB" id="A0A840MT79"/>
<evidence type="ECO:0000313" key="2">
    <source>
        <dbReference type="EMBL" id="MBB5020289.1"/>
    </source>
</evidence>
<proteinExistence type="predicted"/>
<organism evidence="2 3">
    <name type="scientific">Chitinivorax tropicus</name>
    <dbReference type="NCBI Taxonomy" id="714531"/>
    <lineage>
        <taxon>Bacteria</taxon>
        <taxon>Pseudomonadati</taxon>
        <taxon>Pseudomonadota</taxon>
        <taxon>Betaproteobacteria</taxon>
        <taxon>Chitinivorax</taxon>
    </lineage>
</organism>
<evidence type="ECO:0000256" key="1">
    <source>
        <dbReference type="PROSITE-ProRule" id="PRU00339"/>
    </source>
</evidence>
<reference evidence="2 3" key="1">
    <citation type="submission" date="2020-08" db="EMBL/GenBank/DDBJ databases">
        <title>Genomic Encyclopedia of Type Strains, Phase IV (KMG-IV): sequencing the most valuable type-strain genomes for metagenomic binning, comparative biology and taxonomic classification.</title>
        <authorList>
            <person name="Goeker M."/>
        </authorList>
    </citation>
    <scope>NUCLEOTIDE SEQUENCE [LARGE SCALE GENOMIC DNA]</scope>
    <source>
        <strain evidence="2 3">DSM 27165</strain>
    </source>
</reference>
<dbReference type="PROSITE" id="PS50005">
    <property type="entry name" value="TPR"/>
    <property type="match status" value="1"/>
</dbReference>
<comment type="caution">
    <text evidence="2">The sequence shown here is derived from an EMBL/GenBank/DDBJ whole genome shotgun (WGS) entry which is preliminary data.</text>
</comment>
<dbReference type="InterPro" id="IPR019734">
    <property type="entry name" value="TPR_rpt"/>
</dbReference>
<dbReference type="Proteomes" id="UP000575898">
    <property type="component" value="Unassembled WGS sequence"/>
</dbReference>
<feature type="repeat" description="TPR" evidence="1">
    <location>
        <begin position="44"/>
        <end position="77"/>
    </location>
</feature>
<gene>
    <name evidence="2" type="ORF">HNQ59_003608</name>
</gene>
<accession>A0A840MT79</accession>
<dbReference type="SUPFAM" id="SSF48452">
    <property type="entry name" value="TPR-like"/>
    <property type="match status" value="1"/>
</dbReference>
<dbReference type="Gene3D" id="1.25.40.10">
    <property type="entry name" value="Tetratricopeptide repeat domain"/>
    <property type="match status" value="1"/>
</dbReference>
<dbReference type="RefSeq" id="WP_184041691.1">
    <property type="nucleotide sequence ID" value="NZ_JACHHY010000030.1"/>
</dbReference>